<proteinExistence type="predicted"/>
<dbReference type="Proteomes" id="UP000235371">
    <property type="component" value="Unassembled WGS sequence"/>
</dbReference>
<protein>
    <submittedName>
        <fullName evidence="1">Uncharacterized protein</fullName>
    </submittedName>
</protein>
<dbReference type="AlphaFoldDB" id="A0A2J6TNP4"/>
<evidence type="ECO:0000313" key="2">
    <source>
        <dbReference type="Proteomes" id="UP000235371"/>
    </source>
</evidence>
<evidence type="ECO:0000313" key="1">
    <source>
        <dbReference type="EMBL" id="PMD64568.1"/>
    </source>
</evidence>
<dbReference type="RefSeq" id="XP_024741472.1">
    <property type="nucleotide sequence ID" value="XM_024879476.1"/>
</dbReference>
<dbReference type="InParanoid" id="A0A2J6TNP4"/>
<dbReference type="GeneID" id="36587553"/>
<reference evidence="1 2" key="1">
    <citation type="submission" date="2016-04" db="EMBL/GenBank/DDBJ databases">
        <title>A degradative enzymes factory behind the ericoid mycorrhizal symbiosis.</title>
        <authorList>
            <consortium name="DOE Joint Genome Institute"/>
            <person name="Martino E."/>
            <person name="Morin E."/>
            <person name="Grelet G."/>
            <person name="Kuo A."/>
            <person name="Kohler A."/>
            <person name="Daghino S."/>
            <person name="Barry K."/>
            <person name="Choi C."/>
            <person name="Cichocki N."/>
            <person name="Clum A."/>
            <person name="Copeland A."/>
            <person name="Hainaut M."/>
            <person name="Haridas S."/>
            <person name="Labutti K."/>
            <person name="Lindquist E."/>
            <person name="Lipzen A."/>
            <person name="Khouja H.-R."/>
            <person name="Murat C."/>
            <person name="Ohm R."/>
            <person name="Olson A."/>
            <person name="Spatafora J."/>
            <person name="Veneault-Fourrey C."/>
            <person name="Henrissat B."/>
            <person name="Grigoriev I."/>
            <person name="Martin F."/>
            <person name="Perotto S."/>
        </authorList>
    </citation>
    <scope>NUCLEOTIDE SEQUENCE [LARGE SCALE GENOMIC DNA]</scope>
    <source>
        <strain evidence="1 2">E</strain>
    </source>
</reference>
<sequence length="209" mass="23304">MAGEAGEDDAVRGFHEHRGIKVASTQGQKGEVLCCVAYPYLRSTYLIAGVSSYFNKESTPLVSLLAHTCASWKSNLGEFQRHAKTNEGGSAKPAKRLSRNWVGTAASYKNTVPSSIFNAARPSQLQPQRLSPPPRSIAISIQAGRRTEYPSCDSREALETAFHRPREAPLLRPQQADFHATSARLCQRRGFQLDTHLWQQRRDIPEIWS</sequence>
<organism evidence="1 2">
    <name type="scientific">Hyaloscypha bicolor E</name>
    <dbReference type="NCBI Taxonomy" id="1095630"/>
    <lineage>
        <taxon>Eukaryota</taxon>
        <taxon>Fungi</taxon>
        <taxon>Dikarya</taxon>
        <taxon>Ascomycota</taxon>
        <taxon>Pezizomycotina</taxon>
        <taxon>Leotiomycetes</taxon>
        <taxon>Helotiales</taxon>
        <taxon>Hyaloscyphaceae</taxon>
        <taxon>Hyaloscypha</taxon>
        <taxon>Hyaloscypha bicolor</taxon>
    </lineage>
</organism>
<keyword evidence="2" id="KW-1185">Reference proteome</keyword>
<dbReference type="EMBL" id="KZ613749">
    <property type="protein sequence ID" value="PMD64568.1"/>
    <property type="molecule type" value="Genomic_DNA"/>
</dbReference>
<accession>A0A2J6TNP4</accession>
<dbReference type="PROSITE" id="PS00289">
    <property type="entry name" value="PTX_1"/>
    <property type="match status" value="1"/>
</dbReference>
<gene>
    <name evidence="1" type="ORF">K444DRAFT_608925</name>
</gene>
<dbReference type="InterPro" id="IPR030476">
    <property type="entry name" value="Pentaxin_CS"/>
</dbReference>
<name>A0A2J6TNP4_9HELO</name>